<dbReference type="PANTHER" id="PTHR42693:SF53">
    <property type="entry name" value="ENDO-4-O-SULFATASE"/>
    <property type="match status" value="1"/>
</dbReference>
<keyword evidence="5" id="KW-1185">Reference proteome</keyword>
<dbReference type="InterPro" id="IPR017850">
    <property type="entry name" value="Alkaline_phosphatase_core_sf"/>
</dbReference>
<dbReference type="Gene3D" id="1.25.10.10">
    <property type="entry name" value="Leucine-rich Repeat Variant"/>
    <property type="match status" value="1"/>
</dbReference>
<dbReference type="SUPFAM" id="SSF53649">
    <property type="entry name" value="Alkaline phosphatase-like"/>
    <property type="match status" value="1"/>
</dbReference>
<dbReference type="Proteomes" id="UP000683246">
    <property type="component" value="Chromosome"/>
</dbReference>
<evidence type="ECO:0000313" key="4">
    <source>
        <dbReference type="EMBL" id="QUI21605.1"/>
    </source>
</evidence>
<dbReference type="PANTHER" id="PTHR42693">
    <property type="entry name" value="ARYLSULFATASE FAMILY MEMBER"/>
    <property type="match status" value="1"/>
</dbReference>
<protein>
    <submittedName>
        <fullName evidence="4">Sulfatase-like hydrolase/transferase</fullName>
    </submittedName>
</protein>
<dbReference type="SUPFAM" id="SSF48371">
    <property type="entry name" value="ARM repeat"/>
    <property type="match status" value="1"/>
</dbReference>
<dbReference type="CDD" id="cd16027">
    <property type="entry name" value="SGSH"/>
    <property type="match status" value="1"/>
</dbReference>
<evidence type="ECO:0000256" key="2">
    <source>
        <dbReference type="ARBA" id="ARBA00022801"/>
    </source>
</evidence>
<dbReference type="GO" id="GO:0004065">
    <property type="term" value="F:arylsulfatase activity"/>
    <property type="evidence" value="ECO:0007669"/>
    <property type="project" value="TreeGrafter"/>
</dbReference>
<reference evidence="4" key="1">
    <citation type="submission" date="2020-07" db="EMBL/GenBank/DDBJ databases">
        <title>Vallitalea pronyensis genome.</title>
        <authorList>
            <person name="Postec A."/>
        </authorList>
    </citation>
    <scope>NUCLEOTIDE SEQUENCE</scope>
    <source>
        <strain evidence="4">FatNI3</strain>
    </source>
</reference>
<feature type="domain" description="Sulfatase N-terminal" evidence="3">
    <location>
        <begin position="3"/>
        <end position="302"/>
    </location>
</feature>
<dbReference type="EMBL" id="CP058649">
    <property type="protein sequence ID" value="QUI21605.1"/>
    <property type="molecule type" value="Genomic_DNA"/>
</dbReference>
<evidence type="ECO:0000313" key="5">
    <source>
        <dbReference type="Proteomes" id="UP000683246"/>
    </source>
</evidence>
<dbReference type="Gene3D" id="3.40.720.10">
    <property type="entry name" value="Alkaline Phosphatase, subunit A"/>
    <property type="match status" value="1"/>
</dbReference>
<dbReference type="InterPro" id="IPR000917">
    <property type="entry name" value="Sulfatase_N"/>
</dbReference>
<evidence type="ECO:0000256" key="1">
    <source>
        <dbReference type="ARBA" id="ARBA00008779"/>
    </source>
</evidence>
<dbReference type="RefSeq" id="WP_212697075.1">
    <property type="nucleotide sequence ID" value="NZ_CP058649.1"/>
</dbReference>
<dbReference type="InterPro" id="IPR050738">
    <property type="entry name" value="Sulfatase"/>
</dbReference>
<proteinExistence type="inferred from homology"/>
<dbReference type="Pfam" id="PF00884">
    <property type="entry name" value="Sulfatase"/>
    <property type="match status" value="1"/>
</dbReference>
<dbReference type="KEGG" id="vpy:HZI73_04545"/>
<comment type="similarity">
    <text evidence="1">Belongs to the sulfatase family.</text>
</comment>
<sequence>MKPNILFMIAEDICPNLGCYGDIDAITPNLDELAEKGMRYEHASSVGPVCSAARTAIALGMYPTVAGVSNHRSHVKIPDHIRIFAEFMQEAGYYTGINKTDYNFCETYTDGKITGWDTIIESDFGSDSEKVVKELKHAWNRRTEGKPFFFMHTYAVTHQSKYGYPGTPKEHRRQIIPRTKPEHYRDRNNLHIPRYHVDNPNTKEIWGQYHECITAMDRMIGETIYEMKEDGIFNNTIIFFFGDNGMGIPGGKSNIWNEGTNVPLIIHIPEKFKSHAKNYVSGKVIKYPVDFVDFASTILRLGNAKCPAYLQGRDILNMDESKARNSSFSYRNRTDNSCDISRTIKDDRYLYVRNFYPSRGWSESPYMVLCAPYFMASNETDVKNHYIKDGAYDRRNAFYLPEKPCEELYDLKTDPFQMNNLVDSKAFKDQLVVMRQLLKKWMIDIKDGGLLMEREYQCLPNGKTAYDMIQDPNIYPLVNILNICDMMFDEDVNKKELIAGLENENPSIRYWTIQVLYKLPLLDEEIIDHLILKLHDISPMVRISVAELLIGVSTRQDIICIAENTINGFLGDDEDLLMQLEALLCIDRIGHQLKHLLPKIEEIMSLFKGNSGIDLSRYIGSVQSLAKFMYGKWNNGFGSLDIDCEEIRRYAIFHELKENANAIDLEIG</sequence>
<dbReference type="InterPro" id="IPR011989">
    <property type="entry name" value="ARM-like"/>
</dbReference>
<accession>A0A8J8MH88</accession>
<keyword evidence="2 4" id="KW-0378">Hydrolase</keyword>
<dbReference type="InterPro" id="IPR016024">
    <property type="entry name" value="ARM-type_fold"/>
</dbReference>
<dbReference type="AlphaFoldDB" id="A0A8J8MH88"/>
<name>A0A8J8MH88_9FIRM</name>
<gene>
    <name evidence="4" type="ORF">HZI73_04545</name>
</gene>
<organism evidence="4 5">
    <name type="scientific">Vallitalea pronyensis</name>
    <dbReference type="NCBI Taxonomy" id="1348613"/>
    <lineage>
        <taxon>Bacteria</taxon>
        <taxon>Bacillati</taxon>
        <taxon>Bacillota</taxon>
        <taxon>Clostridia</taxon>
        <taxon>Lachnospirales</taxon>
        <taxon>Vallitaleaceae</taxon>
        <taxon>Vallitalea</taxon>
    </lineage>
</organism>
<evidence type="ECO:0000259" key="3">
    <source>
        <dbReference type="Pfam" id="PF00884"/>
    </source>
</evidence>